<protein>
    <recommendedName>
        <fullName evidence="2">Flagellar hook-length control protein-like C-terminal domain-containing protein</fullName>
    </recommendedName>
</protein>
<feature type="compositionally biased region" description="Low complexity" evidence="1">
    <location>
        <begin position="61"/>
        <end position="70"/>
    </location>
</feature>
<accession>A0A7L5AFZ0</accession>
<evidence type="ECO:0000313" key="3">
    <source>
        <dbReference type="EMBL" id="QHO68625.1"/>
    </source>
</evidence>
<feature type="region of interest" description="Disordered" evidence="1">
    <location>
        <begin position="120"/>
        <end position="171"/>
    </location>
</feature>
<feature type="region of interest" description="Disordered" evidence="1">
    <location>
        <begin position="357"/>
        <end position="411"/>
    </location>
</feature>
<dbReference type="Gene3D" id="3.30.750.140">
    <property type="match status" value="1"/>
</dbReference>
<dbReference type="EMBL" id="CP017146">
    <property type="protein sequence ID" value="QHO68625.1"/>
    <property type="molecule type" value="Genomic_DNA"/>
</dbReference>
<gene>
    <name evidence="3" type="ORF">BHD05_02245</name>
</gene>
<feature type="compositionally biased region" description="Basic and acidic residues" evidence="1">
    <location>
        <begin position="120"/>
        <end position="130"/>
    </location>
</feature>
<proteinExistence type="predicted"/>
<feature type="compositionally biased region" description="Low complexity" evidence="1">
    <location>
        <begin position="24"/>
        <end position="41"/>
    </location>
</feature>
<dbReference type="RefSeq" id="WP_161884985.1">
    <property type="nucleotide sequence ID" value="NZ_CP017146.1"/>
</dbReference>
<name>A0A7L5AFZ0_9MICO</name>
<organism evidence="3 4">
    <name type="scientific">Marisediminicola antarctica</name>
    <dbReference type="NCBI Taxonomy" id="674079"/>
    <lineage>
        <taxon>Bacteria</taxon>
        <taxon>Bacillati</taxon>
        <taxon>Actinomycetota</taxon>
        <taxon>Actinomycetes</taxon>
        <taxon>Micrococcales</taxon>
        <taxon>Microbacteriaceae</taxon>
        <taxon>Marisediminicola</taxon>
    </lineage>
</organism>
<reference evidence="3 4" key="1">
    <citation type="submission" date="2016-09" db="EMBL/GenBank/DDBJ databases">
        <title>Complete genome sequence of microbes from the polar regions.</title>
        <authorList>
            <person name="Liao L."/>
            <person name="Chen B."/>
        </authorList>
    </citation>
    <scope>NUCLEOTIDE SEQUENCE [LARGE SCALE GENOMIC DNA]</scope>
    <source>
        <strain evidence="3 4">ZS314</strain>
    </source>
</reference>
<feature type="region of interest" description="Disordered" evidence="1">
    <location>
        <begin position="1"/>
        <end position="70"/>
    </location>
</feature>
<keyword evidence="4" id="KW-1185">Reference proteome</keyword>
<evidence type="ECO:0000259" key="2">
    <source>
        <dbReference type="Pfam" id="PF02120"/>
    </source>
</evidence>
<dbReference type="InterPro" id="IPR038610">
    <property type="entry name" value="FliK-like_C_sf"/>
</dbReference>
<evidence type="ECO:0000256" key="1">
    <source>
        <dbReference type="SAM" id="MobiDB-lite"/>
    </source>
</evidence>
<evidence type="ECO:0000313" key="4">
    <source>
        <dbReference type="Proteomes" id="UP000464507"/>
    </source>
</evidence>
<feature type="compositionally biased region" description="Low complexity" evidence="1">
    <location>
        <begin position="234"/>
        <end position="249"/>
    </location>
</feature>
<feature type="compositionally biased region" description="Basic and acidic residues" evidence="1">
    <location>
        <begin position="42"/>
        <end position="51"/>
    </location>
</feature>
<feature type="region of interest" description="Disordered" evidence="1">
    <location>
        <begin position="226"/>
        <end position="249"/>
    </location>
</feature>
<dbReference type="CDD" id="cd17470">
    <property type="entry name" value="T3SS_Flik_C"/>
    <property type="match status" value="1"/>
</dbReference>
<dbReference type="KEGG" id="mant:BHD05_02245"/>
<sequence length="411" mass="40008">MTIIQREALPLAAGARTTPRQTDAGGFAAAMAEATAAGPSGERARATERLRSGGQSRQECSPAAAASGAAVEPAPVLLPGPTNAPVTGPTLVPTTGLAFAPVIAPVIAPDADLATERATESVLESVRRTVPETARTAESTAGPALTATLGSDTDTAAPAAPAPAPAPAAATAGELAASDTVLATAPVPMTTGATASATPAPTVSAPVRAAGATSLPVAAVEAQAGESAPAPVGTSQTTPSQATPPAASATVAAAPAVPLVNPAASPAASPAVSPGAQPTPAPLAAQVAAPLFTLAAAGRGEHLLTISVTPDSLGPVTVRAHVTGEGVRVELFAPSDLGRDALRAILPELRRDLAGAGLGGTLDLSQQNEPAADRERHRPREPNTGDAPPEPSVAVASPPGWGAPSTIDVFA</sequence>
<dbReference type="InterPro" id="IPR021136">
    <property type="entry name" value="Flagellar_hook_control-like_C"/>
</dbReference>
<feature type="domain" description="Flagellar hook-length control protein-like C-terminal" evidence="2">
    <location>
        <begin position="297"/>
        <end position="370"/>
    </location>
</feature>
<dbReference type="Pfam" id="PF02120">
    <property type="entry name" value="Flg_hook"/>
    <property type="match status" value="1"/>
</dbReference>
<dbReference type="OrthoDB" id="5149615at2"/>
<dbReference type="Proteomes" id="UP000464507">
    <property type="component" value="Chromosome"/>
</dbReference>
<feature type="compositionally biased region" description="Basic and acidic residues" evidence="1">
    <location>
        <begin position="371"/>
        <end position="383"/>
    </location>
</feature>
<dbReference type="AlphaFoldDB" id="A0A7L5AFZ0"/>